<dbReference type="GO" id="GO:0005886">
    <property type="term" value="C:plasma membrane"/>
    <property type="evidence" value="ECO:0007669"/>
    <property type="project" value="TreeGrafter"/>
</dbReference>
<dbReference type="InterPro" id="IPR051279">
    <property type="entry name" value="PP1-Reg/Actin-Interact_Protein"/>
</dbReference>
<protein>
    <submittedName>
        <fullName evidence="2">LRRC16</fullName>
    </submittedName>
</protein>
<organism evidence="2 3">
    <name type="scientific">Acanthosepion pharaonis</name>
    <name type="common">Pharaoh cuttlefish</name>
    <name type="synonym">Sepia pharaonis</name>
    <dbReference type="NCBI Taxonomy" id="158019"/>
    <lineage>
        <taxon>Eukaryota</taxon>
        <taxon>Metazoa</taxon>
        <taxon>Spiralia</taxon>
        <taxon>Lophotrochozoa</taxon>
        <taxon>Mollusca</taxon>
        <taxon>Cephalopoda</taxon>
        <taxon>Coleoidea</taxon>
        <taxon>Decapodiformes</taxon>
        <taxon>Sepiida</taxon>
        <taxon>Sepiina</taxon>
        <taxon>Sepiidae</taxon>
        <taxon>Acanthosepion</taxon>
    </lineage>
</organism>
<evidence type="ECO:0000313" key="2">
    <source>
        <dbReference type="EMBL" id="CAE1321050.1"/>
    </source>
</evidence>
<reference evidence="2" key="1">
    <citation type="submission" date="2021-01" db="EMBL/GenBank/DDBJ databases">
        <authorList>
            <person name="Li R."/>
            <person name="Bekaert M."/>
        </authorList>
    </citation>
    <scope>NUCLEOTIDE SEQUENCE</scope>
    <source>
        <strain evidence="2">Farmed</strain>
    </source>
</reference>
<dbReference type="Proteomes" id="UP000597762">
    <property type="component" value="Unassembled WGS sequence"/>
</dbReference>
<gene>
    <name evidence="2" type="ORF">SPHA_71198</name>
</gene>
<dbReference type="AlphaFoldDB" id="A0A812ECW2"/>
<dbReference type="GO" id="GO:0030027">
    <property type="term" value="C:lamellipodium"/>
    <property type="evidence" value="ECO:0007669"/>
    <property type="project" value="TreeGrafter"/>
</dbReference>
<dbReference type="Gene3D" id="3.80.10.10">
    <property type="entry name" value="Ribonuclease Inhibitor"/>
    <property type="match status" value="1"/>
</dbReference>
<dbReference type="OrthoDB" id="18598at2759"/>
<dbReference type="PANTHER" id="PTHR24112:SF66">
    <property type="entry name" value="LEUCINE-RICH REPEAT, ISOFORM F"/>
    <property type="match status" value="1"/>
</dbReference>
<dbReference type="SUPFAM" id="SSF52047">
    <property type="entry name" value="RNI-like"/>
    <property type="match status" value="1"/>
</dbReference>
<feature type="transmembrane region" description="Helical" evidence="1">
    <location>
        <begin position="639"/>
        <end position="665"/>
    </location>
</feature>
<proteinExistence type="predicted"/>
<accession>A0A812ECW2</accession>
<keyword evidence="3" id="KW-1185">Reference proteome</keyword>
<keyword evidence="1" id="KW-0812">Transmembrane</keyword>
<dbReference type="Pfam" id="PF00560">
    <property type="entry name" value="LRR_1"/>
    <property type="match status" value="1"/>
</dbReference>
<dbReference type="Gene3D" id="6.10.140.1850">
    <property type="match status" value="1"/>
</dbReference>
<name>A0A812ECW2_ACAPH</name>
<dbReference type="Pfam" id="PF13516">
    <property type="entry name" value="LRR_6"/>
    <property type="match status" value="1"/>
</dbReference>
<feature type="transmembrane region" description="Helical" evidence="1">
    <location>
        <begin position="672"/>
        <end position="697"/>
    </location>
</feature>
<comment type="caution">
    <text evidence="2">The sequence shown here is derived from an EMBL/GenBank/DDBJ whole genome shotgun (WGS) entry which is preliminary data.</text>
</comment>
<dbReference type="GO" id="GO:0016477">
    <property type="term" value="P:cell migration"/>
    <property type="evidence" value="ECO:0007669"/>
    <property type="project" value="TreeGrafter"/>
</dbReference>
<evidence type="ECO:0000256" key="1">
    <source>
        <dbReference type="SAM" id="Phobius"/>
    </source>
</evidence>
<dbReference type="GO" id="GO:0034315">
    <property type="term" value="P:regulation of Arp2/3 complex-mediated actin nucleation"/>
    <property type="evidence" value="ECO:0007669"/>
    <property type="project" value="TreeGrafter"/>
</dbReference>
<dbReference type="SMART" id="SM00368">
    <property type="entry name" value="LRR_RI"/>
    <property type="match status" value="4"/>
</dbReference>
<dbReference type="PANTHER" id="PTHR24112">
    <property type="entry name" value="LEUCINE-RICH REPEAT, ISOFORM F-RELATED"/>
    <property type="match status" value="1"/>
</dbReference>
<keyword evidence="1" id="KW-0472">Membrane</keyword>
<dbReference type="InterPro" id="IPR032675">
    <property type="entry name" value="LRR_dom_sf"/>
</dbReference>
<dbReference type="EMBL" id="CAHIKZ030005210">
    <property type="protein sequence ID" value="CAE1321050.1"/>
    <property type="molecule type" value="Genomic_DNA"/>
</dbReference>
<keyword evidence="1" id="KW-1133">Transmembrane helix</keyword>
<dbReference type="InterPro" id="IPR001611">
    <property type="entry name" value="Leu-rich_rpt"/>
</dbReference>
<evidence type="ECO:0000313" key="3">
    <source>
        <dbReference type="Proteomes" id="UP000597762"/>
    </source>
</evidence>
<sequence>MNISCVYTYLLNVIFLSLTIEGKTYNFLTLESDVEQIDFIITHIGVSLKTIFPSVPLDRLIKKIDVLPHDRLNLMQDMIKDKEKKDPGPCGGFSNMYACMCDYHHLPYRDDVAWDVDTIYLSHDTKELRLKDFDHLQSRDWLPIISTLEYNSWFTGINANNVRLTNDVATEVVKVMKKNSVLEELSVSNTGIKSDLVQKLSVALLSNSGTQLAKVDLSCNVLDDRGVIHFLGSLSKLSRGLTDLDLSKTGLTGKGINKLAETMCGSSVIRNSLKTLKISDNPVKGDDVTNLYRFLSLPNVLTHLDFSGLEIPLEVLSAALLRGCTQHMTHLNLSRNPFTLKKLKDVTIPQSWKQLFSSFYQLSHLDISHCKLPMESVKELLLGISSNMNINSLHLDLSSNELYSSSSDEIDTIIAHMSNLTSLDISNNRFELSLEHFLKSVSQNKTLKHLAIGRNFSGMKVKHIPRVLGAVVHLLQEENSAIESLSLADSKLKGETTLVINALGSNKTLTELDISGNSMEDVGARMLAKALQINNKLQTIIWDKNGTTAQGFQDIADALEQAGSQSPALIIHYCCHLAPPVPLLCCACHHLSPPVPLLCCACHHLSLFFAVPVTTCPSSLLCLSPPVPLLCCACHHLSLFFAVPVTTLSLFLLCLSPPLSLFFAVPCHHLSLFFSFTVCHSLSLFFALPVTTCPLFLCCPCHHLSLFFAVPVTTSSFTVCHSLSPLLSLFATPSHLFFHCLPLPLTSSLLLPSRCLLSLISTSFPLCAACPHLYCLPPCPSSFLSLFPLAACPSSSLRKQ</sequence>